<dbReference type="AlphaFoldDB" id="A0A067S6A3"/>
<keyword evidence="1" id="KW-0677">Repeat</keyword>
<dbReference type="PANTHER" id="PTHR10039:SF17">
    <property type="entry name" value="FUNGAL STAND N-TERMINAL GOODBYE DOMAIN-CONTAINING PROTEIN-RELATED"/>
    <property type="match status" value="1"/>
</dbReference>
<evidence type="ECO:0000256" key="1">
    <source>
        <dbReference type="ARBA" id="ARBA00022737"/>
    </source>
</evidence>
<dbReference type="Gene3D" id="3.40.50.300">
    <property type="entry name" value="P-loop containing nucleotide triphosphate hydrolases"/>
    <property type="match status" value="1"/>
</dbReference>
<feature type="signal peptide" evidence="2">
    <location>
        <begin position="1"/>
        <end position="19"/>
    </location>
</feature>
<evidence type="ECO:0000313" key="5">
    <source>
        <dbReference type="Proteomes" id="UP000027222"/>
    </source>
</evidence>
<proteinExistence type="predicted"/>
<reference evidence="5" key="1">
    <citation type="journal article" date="2014" name="Proc. Natl. Acad. Sci. U.S.A.">
        <title>Extensive sampling of basidiomycete genomes demonstrates inadequacy of the white-rot/brown-rot paradigm for wood decay fungi.</title>
        <authorList>
            <person name="Riley R."/>
            <person name="Salamov A.A."/>
            <person name="Brown D.W."/>
            <person name="Nagy L.G."/>
            <person name="Floudas D."/>
            <person name="Held B.W."/>
            <person name="Levasseur A."/>
            <person name="Lombard V."/>
            <person name="Morin E."/>
            <person name="Otillar R."/>
            <person name="Lindquist E.A."/>
            <person name="Sun H."/>
            <person name="LaButti K.M."/>
            <person name="Schmutz J."/>
            <person name="Jabbour D."/>
            <person name="Luo H."/>
            <person name="Baker S.E."/>
            <person name="Pisabarro A.G."/>
            <person name="Walton J.D."/>
            <person name="Blanchette R.A."/>
            <person name="Henrissat B."/>
            <person name="Martin F."/>
            <person name="Cullen D."/>
            <person name="Hibbett D.S."/>
            <person name="Grigoriev I.V."/>
        </authorList>
    </citation>
    <scope>NUCLEOTIDE SEQUENCE [LARGE SCALE GENOMIC DNA]</scope>
    <source>
        <strain evidence="5">CBS 339.88</strain>
    </source>
</reference>
<dbReference type="Pfam" id="PF24883">
    <property type="entry name" value="NPHP3_N"/>
    <property type="match status" value="1"/>
</dbReference>
<sequence>MSNWPSRFTPLPAISVVLALLQSLRLYLPQNSSSSSVHMNIHIHAVNSDPQPITGLFRDARHTNVNRLNVSNVSGGIHHYSGTSGMDALLNEISHGAVYNSQDRYAVGIYHPGTRKQIIQDILDWVRDPMPNSGVYWLHGPVGVGKSAIMHEVAQILEQSPGKHYGGSFFFAKVDPKRNHAGSLFSTLAYQLARNVPGLFRHVNEALLKDRILPRLSIEIQLQRLILEPLRRLGPLSDTPVVLIDGLDECIDIDIQSHILSLVSASNLSADPSFPLRFLIASRPESEIKRAFDQGPLAMVARKMVVNQYSPDADEDIKKFFLAEFEKIYDQNPKALDGVEKPWPSDDTIEKLVKKASGQFLYAKIVTKFVGSRFCVPQEQLEIIINPGFSRLPAFETTELDILYTNILLAYSLGNEEKINTLVSVLGGIIAGANPKAMTLFLDIAPIKISKVLEAIGSIVEVRQISDGAIKNNNNGSDDMKEETDESEVNIIDMEEDSDESEANIIDMEVDSHGPRVDSPREFNAFDDDDTEDHSEDFMDLEPTFGHPEPNISFSHVSFSEFLLDSNRSKLFFIDRQAVNDRIFTGFSGYVIGCLKGILKEPHTTMSVVL</sequence>
<gene>
    <name evidence="4" type="ORF">GALMADRAFT_1157830</name>
</gene>
<dbReference type="SUPFAM" id="SSF52540">
    <property type="entry name" value="P-loop containing nucleoside triphosphate hydrolases"/>
    <property type="match status" value="1"/>
</dbReference>
<evidence type="ECO:0000256" key="2">
    <source>
        <dbReference type="SAM" id="SignalP"/>
    </source>
</evidence>
<dbReference type="InterPro" id="IPR056884">
    <property type="entry name" value="NPHP3-like_N"/>
</dbReference>
<dbReference type="Proteomes" id="UP000027222">
    <property type="component" value="Unassembled WGS sequence"/>
</dbReference>
<keyword evidence="2" id="KW-0732">Signal</keyword>
<protein>
    <recommendedName>
        <fullName evidence="3">Nephrocystin 3-like N-terminal domain-containing protein</fullName>
    </recommendedName>
</protein>
<dbReference type="HOGENOM" id="CLU_000288_6_10_1"/>
<organism evidence="4 5">
    <name type="scientific">Galerina marginata (strain CBS 339.88)</name>
    <dbReference type="NCBI Taxonomy" id="685588"/>
    <lineage>
        <taxon>Eukaryota</taxon>
        <taxon>Fungi</taxon>
        <taxon>Dikarya</taxon>
        <taxon>Basidiomycota</taxon>
        <taxon>Agaricomycotina</taxon>
        <taxon>Agaricomycetes</taxon>
        <taxon>Agaricomycetidae</taxon>
        <taxon>Agaricales</taxon>
        <taxon>Agaricineae</taxon>
        <taxon>Strophariaceae</taxon>
        <taxon>Galerina</taxon>
    </lineage>
</organism>
<feature type="domain" description="Nephrocystin 3-like N-terminal" evidence="3">
    <location>
        <begin position="114"/>
        <end position="283"/>
    </location>
</feature>
<evidence type="ECO:0000313" key="4">
    <source>
        <dbReference type="EMBL" id="KDR66351.1"/>
    </source>
</evidence>
<dbReference type="EMBL" id="KL142424">
    <property type="protein sequence ID" value="KDR66351.1"/>
    <property type="molecule type" value="Genomic_DNA"/>
</dbReference>
<keyword evidence="5" id="KW-1185">Reference proteome</keyword>
<evidence type="ECO:0000259" key="3">
    <source>
        <dbReference type="Pfam" id="PF24883"/>
    </source>
</evidence>
<dbReference type="InterPro" id="IPR027417">
    <property type="entry name" value="P-loop_NTPase"/>
</dbReference>
<name>A0A067S6A3_GALM3</name>
<feature type="chain" id="PRO_5001645470" description="Nephrocystin 3-like N-terminal domain-containing protein" evidence="2">
    <location>
        <begin position="20"/>
        <end position="610"/>
    </location>
</feature>
<accession>A0A067S6A3</accession>
<dbReference type="OrthoDB" id="3269932at2759"/>
<dbReference type="PANTHER" id="PTHR10039">
    <property type="entry name" value="AMELOGENIN"/>
    <property type="match status" value="1"/>
</dbReference>